<name>A0ABN8QK10_9CNID</name>
<evidence type="ECO:0000313" key="2">
    <source>
        <dbReference type="EMBL" id="CAH3163373.1"/>
    </source>
</evidence>
<keyword evidence="3" id="KW-1185">Reference proteome</keyword>
<evidence type="ECO:0000256" key="1">
    <source>
        <dbReference type="SAM" id="MobiDB-lite"/>
    </source>
</evidence>
<proteinExistence type="predicted"/>
<gene>
    <name evidence="2" type="ORF">PEVE_00004573</name>
</gene>
<reference evidence="2 3" key="1">
    <citation type="submission" date="2022-05" db="EMBL/GenBank/DDBJ databases">
        <authorList>
            <consortium name="Genoscope - CEA"/>
            <person name="William W."/>
        </authorList>
    </citation>
    <scope>NUCLEOTIDE SEQUENCE [LARGE SCALE GENOMIC DNA]</scope>
</reference>
<feature type="region of interest" description="Disordered" evidence="1">
    <location>
        <begin position="280"/>
        <end position="303"/>
    </location>
</feature>
<comment type="caution">
    <text evidence="2">The sequence shown here is derived from an EMBL/GenBank/DDBJ whole genome shotgun (WGS) entry which is preliminary data.</text>
</comment>
<feature type="compositionally biased region" description="Polar residues" evidence="1">
    <location>
        <begin position="287"/>
        <end position="303"/>
    </location>
</feature>
<feature type="compositionally biased region" description="Polar residues" evidence="1">
    <location>
        <begin position="1"/>
        <end position="11"/>
    </location>
</feature>
<evidence type="ECO:0000313" key="3">
    <source>
        <dbReference type="Proteomes" id="UP001159427"/>
    </source>
</evidence>
<sequence>MQWDTLPSSQDAPLHDLSGAVGPVPVPFDPAADPMLTGASITTAHGSVHGLAPVEPFTANPVHIQYPQHYSSPVIQSHHHSTPSSIFTPGRSLGSNSYLVGDPGLFTFTQSEPNLGSLSVDEILDELKWDTRPSTQDVLLQDPGAIGSVPVPLDPAVSAPVSTAHDFNHSLAPSSKDPPFQGMSEPSLYGLQTQSTIAGDPHCFSGSTSSTVPSLLGTPGYLSSHGMMEQPMRELQTQSTIVGDPQPSGSDMITVTHPLGIPGYLSPHAMQSSLLPNMRSGCPVISEHTQNTDSPSNESGTSP</sequence>
<feature type="region of interest" description="Disordered" evidence="1">
    <location>
        <begin position="1"/>
        <end position="21"/>
    </location>
</feature>
<dbReference type="Proteomes" id="UP001159427">
    <property type="component" value="Unassembled WGS sequence"/>
</dbReference>
<accession>A0ABN8QK10</accession>
<protein>
    <submittedName>
        <fullName evidence="2">Uncharacterized protein</fullName>
    </submittedName>
</protein>
<organism evidence="2 3">
    <name type="scientific">Porites evermanni</name>
    <dbReference type="NCBI Taxonomy" id="104178"/>
    <lineage>
        <taxon>Eukaryota</taxon>
        <taxon>Metazoa</taxon>
        <taxon>Cnidaria</taxon>
        <taxon>Anthozoa</taxon>
        <taxon>Hexacorallia</taxon>
        <taxon>Scleractinia</taxon>
        <taxon>Fungiina</taxon>
        <taxon>Poritidae</taxon>
        <taxon>Porites</taxon>
    </lineage>
</organism>
<dbReference type="EMBL" id="CALNXI010001286">
    <property type="protein sequence ID" value="CAH3163373.1"/>
    <property type="molecule type" value="Genomic_DNA"/>
</dbReference>